<keyword evidence="3" id="KW-1185">Reference proteome</keyword>
<protein>
    <submittedName>
        <fullName evidence="2">Uncharacterized protein</fullName>
    </submittedName>
</protein>
<comment type="caution">
    <text evidence="2">The sequence shown here is derived from an EMBL/GenBank/DDBJ whole genome shotgun (WGS) entry which is preliminary data.</text>
</comment>
<proteinExistence type="predicted"/>
<name>A0A9W7B5Z5_9STRA</name>
<gene>
    <name evidence="2" type="ORF">TrLO_g15647</name>
</gene>
<sequence length="118" mass="12479">MLFKSAALSLLLVATTSADTHFLRSLADDTNVNEAAKDHFILNPIFEDTLEVAKFIVNLNKMGFTDETRLNAGGQCDCCGCGPMDCSQCTDKRIVMCCTGAGGVADEGPARADDVVVG</sequence>
<dbReference type="EMBL" id="BRXW01000971">
    <property type="protein sequence ID" value="GMH80230.1"/>
    <property type="molecule type" value="Genomic_DNA"/>
</dbReference>
<dbReference type="OrthoDB" id="10443593at2759"/>
<feature type="chain" id="PRO_5040868236" evidence="1">
    <location>
        <begin position="19"/>
        <end position="118"/>
    </location>
</feature>
<dbReference type="AlphaFoldDB" id="A0A9W7B5Z5"/>
<evidence type="ECO:0000313" key="3">
    <source>
        <dbReference type="Proteomes" id="UP001165122"/>
    </source>
</evidence>
<organism evidence="2 3">
    <name type="scientific">Triparma laevis f. longispina</name>
    <dbReference type="NCBI Taxonomy" id="1714387"/>
    <lineage>
        <taxon>Eukaryota</taxon>
        <taxon>Sar</taxon>
        <taxon>Stramenopiles</taxon>
        <taxon>Ochrophyta</taxon>
        <taxon>Bolidophyceae</taxon>
        <taxon>Parmales</taxon>
        <taxon>Triparmaceae</taxon>
        <taxon>Triparma</taxon>
    </lineage>
</organism>
<dbReference type="Proteomes" id="UP001165122">
    <property type="component" value="Unassembled WGS sequence"/>
</dbReference>
<reference evidence="3" key="1">
    <citation type="journal article" date="2023" name="Commun. Biol.">
        <title>Genome analysis of Parmales, the sister group of diatoms, reveals the evolutionary specialization of diatoms from phago-mixotrophs to photoautotrophs.</title>
        <authorList>
            <person name="Ban H."/>
            <person name="Sato S."/>
            <person name="Yoshikawa S."/>
            <person name="Yamada K."/>
            <person name="Nakamura Y."/>
            <person name="Ichinomiya M."/>
            <person name="Sato N."/>
            <person name="Blanc-Mathieu R."/>
            <person name="Endo H."/>
            <person name="Kuwata A."/>
            <person name="Ogata H."/>
        </authorList>
    </citation>
    <scope>NUCLEOTIDE SEQUENCE [LARGE SCALE GENOMIC DNA]</scope>
    <source>
        <strain evidence="3">NIES 3700</strain>
    </source>
</reference>
<feature type="signal peptide" evidence="1">
    <location>
        <begin position="1"/>
        <end position="18"/>
    </location>
</feature>
<evidence type="ECO:0000256" key="1">
    <source>
        <dbReference type="SAM" id="SignalP"/>
    </source>
</evidence>
<keyword evidence="1" id="KW-0732">Signal</keyword>
<accession>A0A9W7B5Z5</accession>
<evidence type="ECO:0000313" key="2">
    <source>
        <dbReference type="EMBL" id="GMH80230.1"/>
    </source>
</evidence>